<gene>
    <name evidence="2" type="ORF">ENSA7_53790</name>
</gene>
<sequence length="78" mass="8798">MLVESDLSERGIRTLLDHAESFAQIERVVILDAFTDPEATTRLRARLPNVLVGADESHDDPLGMYMPSPAERDELTRF</sequence>
<reference evidence="2 3" key="1">
    <citation type="submission" date="2018-03" db="EMBL/GenBank/DDBJ databases">
        <title>Draft Genome Sequences of the Obligatory Marine Myxobacteria Enhygromyxa salina SWB007.</title>
        <authorList>
            <person name="Poehlein A."/>
            <person name="Moghaddam J.A."/>
            <person name="Harms H."/>
            <person name="Alanjari M."/>
            <person name="Koenig G.M."/>
            <person name="Daniel R."/>
            <person name="Schaeberle T.F."/>
        </authorList>
    </citation>
    <scope>NUCLEOTIDE SEQUENCE [LARGE SCALE GENOMIC DNA]</scope>
    <source>
        <strain evidence="2 3">SWB007</strain>
    </source>
</reference>
<organism evidence="2 3">
    <name type="scientific">Enhygromyxa salina</name>
    <dbReference type="NCBI Taxonomy" id="215803"/>
    <lineage>
        <taxon>Bacteria</taxon>
        <taxon>Pseudomonadati</taxon>
        <taxon>Myxococcota</taxon>
        <taxon>Polyangia</taxon>
        <taxon>Nannocystales</taxon>
        <taxon>Nannocystaceae</taxon>
        <taxon>Enhygromyxa</taxon>
    </lineage>
</organism>
<evidence type="ECO:0000313" key="2">
    <source>
        <dbReference type="EMBL" id="PRQ03108.1"/>
    </source>
</evidence>
<accession>A0A2S9YDB5</accession>
<dbReference type="EMBL" id="PVNL01000110">
    <property type="protein sequence ID" value="PRQ03108.1"/>
    <property type="molecule type" value="Genomic_DNA"/>
</dbReference>
<name>A0A2S9YDB5_9BACT</name>
<proteinExistence type="predicted"/>
<dbReference type="AlphaFoldDB" id="A0A2S9YDB5"/>
<protein>
    <submittedName>
        <fullName evidence="2">Uncharacterized protein</fullName>
    </submittedName>
</protein>
<feature type="region of interest" description="Disordered" evidence="1">
    <location>
        <begin position="58"/>
        <end position="78"/>
    </location>
</feature>
<evidence type="ECO:0000313" key="3">
    <source>
        <dbReference type="Proteomes" id="UP000238823"/>
    </source>
</evidence>
<dbReference type="RefSeq" id="WP_146158175.1">
    <property type="nucleotide sequence ID" value="NZ_PVNL01000110.1"/>
</dbReference>
<dbReference type="Proteomes" id="UP000238823">
    <property type="component" value="Unassembled WGS sequence"/>
</dbReference>
<comment type="caution">
    <text evidence="2">The sequence shown here is derived from an EMBL/GenBank/DDBJ whole genome shotgun (WGS) entry which is preliminary data.</text>
</comment>
<evidence type="ECO:0000256" key="1">
    <source>
        <dbReference type="SAM" id="MobiDB-lite"/>
    </source>
</evidence>